<dbReference type="GO" id="GO:0006096">
    <property type="term" value="P:glycolytic process"/>
    <property type="evidence" value="ECO:0007669"/>
    <property type="project" value="InterPro"/>
</dbReference>
<dbReference type="InterPro" id="IPR032707">
    <property type="entry name" value="MYCBPAP"/>
</dbReference>
<protein>
    <recommendedName>
        <fullName evidence="3">phosphoglycerate kinase</fullName>
        <ecNumber evidence="3">2.7.2.3</ecNumber>
    </recommendedName>
</protein>
<evidence type="ECO:0000256" key="7">
    <source>
        <dbReference type="ARBA" id="ARBA00022840"/>
    </source>
</evidence>
<feature type="region of interest" description="Disordered" evidence="8">
    <location>
        <begin position="1"/>
        <end position="64"/>
    </location>
</feature>
<keyword evidence="6" id="KW-0418">Kinase</keyword>
<feature type="compositionally biased region" description="Polar residues" evidence="8">
    <location>
        <begin position="1"/>
        <end position="15"/>
    </location>
</feature>
<feature type="region of interest" description="Disordered" evidence="8">
    <location>
        <begin position="1587"/>
        <end position="1607"/>
    </location>
</feature>
<feature type="compositionally biased region" description="Polar residues" evidence="8">
    <location>
        <begin position="173"/>
        <end position="190"/>
    </location>
</feature>
<dbReference type="Gene3D" id="3.40.50.1260">
    <property type="entry name" value="Phosphoglycerate kinase, N-terminal domain"/>
    <property type="match status" value="1"/>
</dbReference>
<feature type="region of interest" description="Disordered" evidence="8">
    <location>
        <begin position="727"/>
        <end position="764"/>
    </location>
</feature>
<feature type="region of interest" description="Disordered" evidence="8">
    <location>
        <begin position="391"/>
        <end position="426"/>
    </location>
</feature>
<dbReference type="GO" id="GO:0004618">
    <property type="term" value="F:phosphoglycerate kinase activity"/>
    <property type="evidence" value="ECO:0007669"/>
    <property type="project" value="UniProtKB-EC"/>
</dbReference>
<dbReference type="GeneID" id="20808661"/>
<proteinExistence type="inferred from homology"/>
<gene>
    <name evidence="9" type="ORF">H257_06665</name>
</gene>
<dbReference type="EC" id="2.7.2.3" evidence="3"/>
<dbReference type="SUPFAM" id="SSF53748">
    <property type="entry name" value="Phosphoglycerate kinase"/>
    <property type="match status" value="1"/>
</dbReference>
<keyword evidence="5" id="KW-0547">Nucleotide-binding</keyword>
<dbReference type="RefSeq" id="XP_009830281.1">
    <property type="nucleotide sequence ID" value="XM_009831979.1"/>
</dbReference>
<feature type="compositionally biased region" description="Basic and acidic residues" evidence="8">
    <location>
        <begin position="399"/>
        <end position="409"/>
    </location>
</feature>
<dbReference type="STRING" id="112090.W4GL03"/>
<feature type="region of interest" description="Disordered" evidence="8">
    <location>
        <begin position="137"/>
        <end position="190"/>
    </location>
</feature>
<dbReference type="EMBL" id="KI913126">
    <property type="protein sequence ID" value="ETV80357.1"/>
    <property type="molecule type" value="Genomic_DNA"/>
</dbReference>
<feature type="region of interest" description="Disordered" evidence="8">
    <location>
        <begin position="673"/>
        <end position="695"/>
    </location>
</feature>
<feature type="compositionally biased region" description="Basic and acidic residues" evidence="8">
    <location>
        <begin position="1103"/>
        <end position="1114"/>
    </location>
</feature>
<evidence type="ECO:0000256" key="2">
    <source>
        <dbReference type="ARBA" id="ARBA00008982"/>
    </source>
</evidence>
<evidence type="ECO:0000256" key="3">
    <source>
        <dbReference type="ARBA" id="ARBA00013061"/>
    </source>
</evidence>
<reference evidence="9" key="1">
    <citation type="submission" date="2013-12" db="EMBL/GenBank/DDBJ databases">
        <title>The Genome Sequence of Aphanomyces astaci APO3.</title>
        <authorList>
            <consortium name="The Broad Institute Genomics Platform"/>
            <person name="Russ C."/>
            <person name="Tyler B."/>
            <person name="van West P."/>
            <person name="Dieguez-Uribeondo J."/>
            <person name="Young S.K."/>
            <person name="Zeng Q."/>
            <person name="Gargeya S."/>
            <person name="Fitzgerald M."/>
            <person name="Abouelleil A."/>
            <person name="Alvarado L."/>
            <person name="Chapman S.B."/>
            <person name="Gainer-Dewar J."/>
            <person name="Goldberg J."/>
            <person name="Griggs A."/>
            <person name="Gujja S."/>
            <person name="Hansen M."/>
            <person name="Howarth C."/>
            <person name="Imamovic A."/>
            <person name="Ireland A."/>
            <person name="Larimer J."/>
            <person name="McCowan C."/>
            <person name="Murphy C."/>
            <person name="Pearson M."/>
            <person name="Poon T.W."/>
            <person name="Priest M."/>
            <person name="Roberts A."/>
            <person name="Saif S."/>
            <person name="Shea T."/>
            <person name="Sykes S."/>
            <person name="Wortman J."/>
            <person name="Nusbaum C."/>
            <person name="Birren B."/>
        </authorList>
    </citation>
    <scope>NUCLEOTIDE SEQUENCE [LARGE SCALE GENOMIC DNA]</scope>
    <source>
        <strain evidence="9">APO3</strain>
    </source>
</reference>
<feature type="compositionally biased region" description="Basic and acidic residues" evidence="8">
    <location>
        <begin position="681"/>
        <end position="695"/>
    </location>
</feature>
<feature type="compositionally biased region" description="Low complexity" evidence="8">
    <location>
        <begin position="1350"/>
        <end position="1362"/>
    </location>
</feature>
<dbReference type="PANTHER" id="PTHR48421">
    <property type="entry name" value="MYCBP-ASSOCIATED PROTEIN"/>
    <property type="match status" value="1"/>
</dbReference>
<feature type="region of interest" description="Disordered" evidence="8">
    <location>
        <begin position="1087"/>
        <end position="1135"/>
    </location>
</feature>
<feature type="region of interest" description="Disordered" evidence="8">
    <location>
        <begin position="1336"/>
        <end position="1397"/>
    </location>
</feature>
<evidence type="ECO:0000256" key="8">
    <source>
        <dbReference type="SAM" id="MobiDB-lite"/>
    </source>
</evidence>
<dbReference type="Pfam" id="PF14646">
    <property type="entry name" value="MYCBPAP"/>
    <property type="match status" value="1"/>
</dbReference>
<keyword evidence="7" id="KW-0067">ATP-binding</keyword>
<keyword evidence="4" id="KW-0808">Transferase</keyword>
<feature type="compositionally biased region" description="Polar residues" evidence="8">
    <location>
        <begin position="138"/>
        <end position="157"/>
    </location>
</feature>
<dbReference type="OrthoDB" id="10263316at2759"/>
<dbReference type="InterPro" id="IPR015824">
    <property type="entry name" value="Phosphoglycerate_kinase_N"/>
</dbReference>
<dbReference type="PANTHER" id="PTHR48421:SF1">
    <property type="entry name" value="MYCBP-ASSOCIATED PROTEIN"/>
    <property type="match status" value="1"/>
</dbReference>
<accession>W4GL03</accession>
<dbReference type="GO" id="GO:0005524">
    <property type="term" value="F:ATP binding"/>
    <property type="evidence" value="ECO:0007669"/>
    <property type="project" value="UniProtKB-KW"/>
</dbReference>
<comment type="cofactor">
    <cofactor evidence="1">
        <name>Mg(2+)</name>
        <dbReference type="ChEBI" id="CHEBI:18420"/>
    </cofactor>
</comment>
<sequence>MQANKSGRSIASSSPTRDRIEKEPGTPSPKKKKVFTVARSVPSTPTLDLSGANDSLLPLGKPSMSKGEVKMVLNKQIRRDNNGKIMTHAALGTQDDVEQFDEYLQSVATTSNSALKSPGGKNPSLRSLKRVASRFMTKGQSTRNMTASDTIGTTTLPRMSLDSPHLPALPPESQATQPPNVGSSPGNNSKQALKEYKKMLRAMPIHERISMEREKNVLLIWETRNREWEKFRAKMSKKLNKPETDLVMVKASEYRQQMEEYDLINKATPQEEKHGNDYWSVSLRDEGTRFVPVGNVFSGLFCPVREDKNPITETIRRPMENRQDKAKPNERHQGKFNEALLARKRQLRRNIQHIQPHHIDSDHCDGLKVESTELFEWAARSSQQHYDHLLQDEQAQQSTERERRADDTRPSGALSSRSNHDVPTNYRDGPCFQFVHPTTGDAVDDLLMHVSFHAKIGAVHTQDVLVRNPGPLAMHFTWSQYPLSHRDFAVDTGRPRTFVSQLTGTQYHPSPAQSMQWYTGVLAPHMTSRFTFGFSSATPGLFLEMWKLTIDPYLAEHNNDPRYAVERTIHMSCAAVDHRAPFKARKAIMADVDTRSTSYMLESLLRDILANVEYPTVLLRNEDDERKRDTFEAANCQLGVHYSSELYGAMVALYDHAQNLILADKQAKLVQVDGGGAINPPHDKSPCQEESHDIPPEGIIPVWDGLLPTLLTAATSADEIAKANFKALTPRKEASDDEGDEDEPDNNDESGDDDGDTSDVTPRAKKTVFQPSFRLAYEELRHLALFRPHSSDLLRDKLAANLAFLCSEIPVMGGIFQLDEDVPDVHDALCMAASAFIRQAVDASVESVFEAEKNLAIAHVQRKHVWIPDKLTFPSGLLPSPSSHVASTNVVLHVDLDVSHCFVLGPRQLNVAPPPNGDGGTITPVPSEWKWMDGIESFTPSKIAHVATILQTLIDTYTSRFEAAASSARNPTTTIQVLLISNMTTPRRGKAKKKSPPLLSPVTPVPSMAHVAHKLETVCGQLVHFEPTVEAMMALSRPSNHALDKGDPGTTLPLDESALSTDVPKEGSPRKPSLVFQFHLAEALPLLHHPPPPELPVEAAPPVDDKPAKDDGKKDKKKTAGPKKDKDDDGSPKGVVHATTAVVSARRASNLHALSYESSEARRHAVWTGTYADAVSDALSGWADVVVSDTFGSEDEWATVGALRPGRQLLGPRLGDECARVGRFMQPHQDLVLRHHSDGGSCRVVLGGRTFSDKLWLLDGIMDVADEVYFCGGVALSICRYFHLPKEARATVAGVLGFEVEPAMSHRVMEMLRSKAARNLVKLYVPFDWCVGDSPLDGGGGDDDEGGRGSPSTSAPAAASSAEAFGDDGGGDNGDDDDDDDDECDEEGDEDDTTKKSKIKAVAMATVVAVEPLPTSDPASVETYDGIVMHVAYAGADAVADWLCVDDLTPGCLSRFLCRTKSDGMTLPTPHEWVHRAFDTGPLSMQALVARVAPTRRLVVAGLPGVVEYAEFQSSARSLAALVGRQQEDACPPLVVGSKTQEWMQRLASDGFRASRNASVLKYLVAGQPHPAVLAISSIHETHDVSVAATESQISGPKETSETAAEE</sequence>
<feature type="region of interest" description="Disordered" evidence="8">
    <location>
        <begin position="1039"/>
        <end position="1071"/>
    </location>
</feature>
<feature type="compositionally biased region" description="Basic and acidic residues" evidence="8">
    <location>
        <begin position="1122"/>
        <end position="1131"/>
    </location>
</feature>
<evidence type="ECO:0000256" key="4">
    <source>
        <dbReference type="ARBA" id="ARBA00022679"/>
    </source>
</evidence>
<name>W4GL03_APHAT</name>
<evidence type="ECO:0000313" key="9">
    <source>
        <dbReference type="EMBL" id="ETV80357.1"/>
    </source>
</evidence>
<dbReference type="InterPro" id="IPR036043">
    <property type="entry name" value="Phosphoglycerate_kinase_sf"/>
</dbReference>
<evidence type="ECO:0000256" key="1">
    <source>
        <dbReference type="ARBA" id="ARBA00001946"/>
    </source>
</evidence>
<organism evidence="9">
    <name type="scientific">Aphanomyces astaci</name>
    <name type="common">Crayfish plague agent</name>
    <dbReference type="NCBI Taxonomy" id="112090"/>
    <lineage>
        <taxon>Eukaryota</taxon>
        <taxon>Sar</taxon>
        <taxon>Stramenopiles</taxon>
        <taxon>Oomycota</taxon>
        <taxon>Saprolegniomycetes</taxon>
        <taxon>Saprolegniales</taxon>
        <taxon>Verrucalvaceae</taxon>
        <taxon>Aphanomyces</taxon>
    </lineage>
</organism>
<feature type="compositionally biased region" description="Acidic residues" evidence="8">
    <location>
        <begin position="735"/>
        <end position="757"/>
    </location>
</feature>
<comment type="similarity">
    <text evidence="2">Belongs to the phosphoglycerate kinase family.</text>
</comment>
<evidence type="ECO:0000256" key="5">
    <source>
        <dbReference type="ARBA" id="ARBA00022741"/>
    </source>
</evidence>
<evidence type="ECO:0000256" key="6">
    <source>
        <dbReference type="ARBA" id="ARBA00022777"/>
    </source>
</evidence>
<feature type="compositionally biased region" description="Acidic residues" evidence="8">
    <location>
        <begin position="1365"/>
        <end position="1392"/>
    </location>
</feature>
<dbReference type="VEuPathDB" id="FungiDB:H257_06665"/>